<dbReference type="PRINTS" id="PR00019">
    <property type="entry name" value="LEURICHRPT"/>
</dbReference>
<dbReference type="InterPro" id="IPR003591">
    <property type="entry name" value="Leu-rich_rpt_typical-subtyp"/>
</dbReference>
<dbReference type="Gene3D" id="3.80.10.10">
    <property type="entry name" value="Ribonuclease Inhibitor"/>
    <property type="match status" value="2"/>
</dbReference>
<dbReference type="AlphaFoldDB" id="A0A8X6GHF0"/>
<keyword evidence="3" id="KW-0677">Repeat</keyword>
<evidence type="ECO:0000313" key="7">
    <source>
        <dbReference type="Proteomes" id="UP000887116"/>
    </source>
</evidence>
<dbReference type="InterPro" id="IPR001611">
    <property type="entry name" value="Leu-rich_rpt"/>
</dbReference>
<keyword evidence="4" id="KW-0812">Transmembrane</keyword>
<dbReference type="SUPFAM" id="SSF52058">
    <property type="entry name" value="L domain-like"/>
    <property type="match status" value="1"/>
</dbReference>
<dbReference type="PROSITE" id="PS51450">
    <property type="entry name" value="LRR"/>
    <property type="match status" value="1"/>
</dbReference>
<dbReference type="SMART" id="SM00369">
    <property type="entry name" value="LRR_TYP"/>
    <property type="match status" value="10"/>
</dbReference>
<dbReference type="PANTHER" id="PTHR24366:SF96">
    <property type="entry name" value="LEUCINE RICH REPEAT CONTAINING 53"/>
    <property type="match status" value="1"/>
</dbReference>
<reference evidence="6" key="1">
    <citation type="submission" date="2020-07" db="EMBL/GenBank/DDBJ databases">
        <title>Multicomponent nature underlies the extraordinary mechanical properties of spider dragline silk.</title>
        <authorList>
            <person name="Kono N."/>
            <person name="Nakamura H."/>
            <person name="Mori M."/>
            <person name="Yoshida Y."/>
            <person name="Ohtoshi R."/>
            <person name="Malay A.D."/>
            <person name="Moran D.A.P."/>
            <person name="Tomita M."/>
            <person name="Numata K."/>
            <person name="Arakawa K."/>
        </authorList>
    </citation>
    <scope>NUCLEOTIDE SEQUENCE</scope>
</reference>
<evidence type="ECO:0000256" key="1">
    <source>
        <dbReference type="ARBA" id="ARBA00022614"/>
    </source>
</evidence>
<feature type="transmembrane region" description="Helical" evidence="4">
    <location>
        <begin position="36"/>
        <end position="57"/>
    </location>
</feature>
<keyword evidence="2" id="KW-0732">Signal</keyword>
<evidence type="ECO:0000259" key="5">
    <source>
        <dbReference type="SMART" id="SM00082"/>
    </source>
</evidence>
<dbReference type="OrthoDB" id="635273at2759"/>
<organism evidence="6 7">
    <name type="scientific">Trichonephila clavata</name>
    <name type="common">Joro spider</name>
    <name type="synonym">Nephila clavata</name>
    <dbReference type="NCBI Taxonomy" id="2740835"/>
    <lineage>
        <taxon>Eukaryota</taxon>
        <taxon>Metazoa</taxon>
        <taxon>Ecdysozoa</taxon>
        <taxon>Arthropoda</taxon>
        <taxon>Chelicerata</taxon>
        <taxon>Arachnida</taxon>
        <taxon>Araneae</taxon>
        <taxon>Araneomorphae</taxon>
        <taxon>Entelegynae</taxon>
        <taxon>Araneoidea</taxon>
        <taxon>Nephilidae</taxon>
        <taxon>Trichonephila</taxon>
    </lineage>
</organism>
<feature type="domain" description="LRRCT" evidence="5">
    <location>
        <begin position="380"/>
        <end position="428"/>
    </location>
</feature>
<evidence type="ECO:0000313" key="6">
    <source>
        <dbReference type="EMBL" id="GFR04108.1"/>
    </source>
</evidence>
<gene>
    <name evidence="6" type="ORF">TNCT_657051</name>
</gene>
<sequence>MLHKNQKKRSRFSSALLLNDKFLSAENKIRFGSTMAFKILSTTMTFSTIISILLLQFSLTTATNPLCAAVCVCEESIEEKFVKLDCSKVYLSIVPPLEDWPINITHMDLSSNNISTLDSELSHNSLEVLDLSHNRISTVVQNAFGGLNKLKYLNLANNAIRRFDENGFYGLEHLKSLNLSSNGLYLLPDGLFYNFIGLQELSLADNPLVHIDSIHFNRMINLRWLDLSNTDLYTLPANIFHTTGELEFLDLSANEFHDVPIDALRSARSLQHLRFSENPIEVLDKKSFRKLLTLQVLEVNSMDHLREVKEEAFSDLANLQSLEMKFNRHLTTIDRKAFDGLFNESRPTLQEIDLEANQLRTLDQDMIACARVRKFNVQKNPWVCDCAMKWIKKCEIQKIYAADLKCYEPPKLHNHLIVNLSDKQLECNYQDTPVAKSMVHHDHVVRGISVGLAAGLLVILAFGIALIFKWKSIKSWYRSNRKGSGAVYYVRARANPREI</sequence>
<dbReference type="InterPro" id="IPR000483">
    <property type="entry name" value="Cys-rich_flank_reg_C"/>
</dbReference>
<dbReference type="InterPro" id="IPR032675">
    <property type="entry name" value="LRR_dom_sf"/>
</dbReference>
<accession>A0A8X6GHF0</accession>
<dbReference type="SMART" id="SM00082">
    <property type="entry name" value="LRRCT"/>
    <property type="match status" value="1"/>
</dbReference>
<name>A0A8X6GHF0_TRICU</name>
<protein>
    <recommendedName>
        <fullName evidence="5">LRRCT domain-containing protein</fullName>
    </recommendedName>
</protein>
<keyword evidence="1" id="KW-0433">Leucine-rich repeat</keyword>
<feature type="transmembrane region" description="Helical" evidence="4">
    <location>
        <begin position="447"/>
        <end position="468"/>
    </location>
</feature>
<proteinExistence type="predicted"/>
<comment type="caution">
    <text evidence="6">The sequence shown here is derived from an EMBL/GenBank/DDBJ whole genome shotgun (WGS) entry which is preliminary data.</text>
</comment>
<evidence type="ECO:0000256" key="2">
    <source>
        <dbReference type="ARBA" id="ARBA00022729"/>
    </source>
</evidence>
<dbReference type="Pfam" id="PF13855">
    <property type="entry name" value="LRR_8"/>
    <property type="match status" value="3"/>
</dbReference>
<evidence type="ECO:0000256" key="3">
    <source>
        <dbReference type="ARBA" id="ARBA00022737"/>
    </source>
</evidence>
<keyword evidence="4" id="KW-0472">Membrane</keyword>
<dbReference type="PANTHER" id="PTHR24366">
    <property type="entry name" value="IG(IMMUNOGLOBULIN) AND LRR(LEUCINE RICH REPEAT) DOMAINS"/>
    <property type="match status" value="1"/>
</dbReference>
<keyword evidence="4" id="KW-1133">Transmembrane helix</keyword>
<dbReference type="Proteomes" id="UP000887116">
    <property type="component" value="Unassembled WGS sequence"/>
</dbReference>
<dbReference type="EMBL" id="BMAO01025647">
    <property type="protein sequence ID" value="GFR04108.1"/>
    <property type="molecule type" value="Genomic_DNA"/>
</dbReference>
<keyword evidence="7" id="KW-1185">Reference proteome</keyword>
<evidence type="ECO:0000256" key="4">
    <source>
        <dbReference type="SAM" id="Phobius"/>
    </source>
</evidence>